<dbReference type="PANTHER" id="PTHR23502:SF33">
    <property type="entry name" value="MAJOR FACILITATOR SUPERFAMILY (MFS) PROFILE DOMAIN-CONTAINING PROTEIN-RELATED"/>
    <property type="match status" value="1"/>
</dbReference>
<feature type="transmembrane region" description="Helical" evidence="6">
    <location>
        <begin position="157"/>
        <end position="182"/>
    </location>
</feature>
<keyword evidence="3 6" id="KW-1133">Transmembrane helix</keyword>
<dbReference type="InterPro" id="IPR020846">
    <property type="entry name" value="MFS_dom"/>
</dbReference>
<name>A0A3E2H8M9_SCYLI</name>
<feature type="transmembrane region" description="Helical" evidence="6">
    <location>
        <begin position="314"/>
        <end position="334"/>
    </location>
</feature>
<feature type="transmembrane region" description="Helical" evidence="6">
    <location>
        <begin position="524"/>
        <end position="546"/>
    </location>
</feature>
<evidence type="ECO:0000256" key="4">
    <source>
        <dbReference type="ARBA" id="ARBA00023136"/>
    </source>
</evidence>
<feature type="transmembrane region" description="Helical" evidence="6">
    <location>
        <begin position="473"/>
        <end position="492"/>
    </location>
</feature>
<dbReference type="InterPro" id="IPR011701">
    <property type="entry name" value="MFS"/>
</dbReference>
<dbReference type="STRING" id="5539.A0A3E2H8M9"/>
<feature type="domain" description="Major facilitator superfamily (MFS) profile" evidence="7">
    <location>
        <begin position="159"/>
        <end position="587"/>
    </location>
</feature>
<evidence type="ECO:0000256" key="3">
    <source>
        <dbReference type="ARBA" id="ARBA00022989"/>
    </source>
</evidence>
<dbReference type="Pfam" id="PF07690">
    <property type="entry name" value="MFS_1"/>
    <property type="match status" value="1"/>
</dbReference>
<evidence type="ECO:0000256" key="1">
    <source>
        <dbReference type="ARBA" id="ARBA00004141"/>
    </source>
</evidence>
<feature type="non-terminal residue" evidence="8">
    <location>
        <position position="1"/>
    </location>
</feature>
<dbReference type="PANTHER" id="PTHR23502">
    <property type="entry name" value="MAJOR FACILITATOR SUPERFAMILY"/>
    <property type="match status" value="1"/>
</dbReference>
<feature type="transmembrane region" description="Helical" evidence="6">
    <location>
        <begin position="287"/>
        <end position="308"/>
    </location>
</feature>
<gene>
    <name evidence="8" type="ORF">B7463_g6609</name>
</gene>
<dbReference type="SUPFAM" id="SSF103473">
    <property type="entry name" value="MFS general substrate transporter"/>
    <property type="match status" value="1"/>
</dbReference>
<feature type="transmembrane region" description="Helical" evidence="6">
    <location>
        <begin position="498"/>
        <end position="517"/>
    </location>
</feature>
<dbReference type="Gene3D" id="1.20.1250.20">
    <property type="entry name" value="MFS general substrate transporter like domains"/>
    <property type="match status" value="1"/>
</dbReference>
<dbReference type="Proteomes" id="UP000258309">
    <property type="component" value="Unassembled WGS sequence"/>
</dbReference>
<evidence type="ECO:0000313" key="8">
    <source>
        <dbReference type="EMBL" id="RFU29728.1"/>
    </source>
</evidence>
<dbReference type="EMBL" id="NCSJ02000119">
    <property type="protein sequence ID" value="RFU29728.1"/>
    <property type="molecule type" value="Genomic_DNA"/>
</dbReference>
<sequence>MASPNDVDLEKALEAGVPADDIERGTTATGSTKYQSDADQDVSRSKKEEGEGIYPDSDHEEVEAMDQLHQEDLVRAKTTESIRAGRKPSQTDLNRINTQASSKSKLSRVVTALSRKSKKEFLAPELLPVSDLSRGIVGWESQDDPQNPLNFPESRKWFLISLIAGITFISPLASSMFAPAIPFMNDEFHNTSDVLSALCVSIFVLGYCVGPLFLAPLSEMYGRANILNVANAIFAVWQIGCAKAPNLGALIAFRFLSGIGGSGCLTIGGGVIADLFPPDRRGLASSIYSVGPLLGPVIGPIAGGFVGQQIGWRWVYWILLIASGVVSVGIVILNKETNPRVLIRRKVQRLSKELNRTDLRSCYDPEGGSPHSKTQILINGFLRPLKMLFLSPIVFILSLYMAVVYGLLYLLFTTITEVFISSYHWQVELCGLAYLGIGLGLFLGLLVVARISDSTVVSMTKANGGMFEPEMRLPACIFFACFIPITFFWYGWSADKHVHWIFGFGMMGIFIPIQTYLIDSFPMFAASAIAALTVSRSLFGAFLPLAGPTMYASLGLGWGNSTLGFIGIALIPAPALIYKYGGQIRKNHPIKL</sequence>
<dbReference type="OrthoDB" id="5296287at2759"/>
<proteinExistence type="predicted"/>
<accession>A0A3E2H8M9</accession>
<evidence type="ECO:0000313" key="9">
    <source>
        <dbReference type="Proteomes" id="UP000258309"/>
    </source>
</evidence>
<keyword evidence="4 6" id="KW-0472">Membrane</keyword>
<dbReference type="OMA" id="WMPIQIY"/>
<feature type="transmembrane region" description="Helical" evidence="6">
    <location>
        <begin position="251"/>
        <end position="275"/>
    </location>
</feature>
<evidence type="ECO:0000256" key="6">
    <source>
        <dbReference type="SAM" id="Phobius"/>
    </source>
</evidence>
<feature type="transmembrane region" description="Helical" evidence="6">
    <location>
        <begin position="388"/>
        <end position="412"/>
    </location>
</feature>
<reference evidence="8 9" key="1">
    <citation type="submission" date="2018-05" db="EMBL/GenBank/DDBJ databases">
        <title>Draft genome sequence of Scytalidium lignicola DSM 105466, a ubiquitous saprotrophic fungus.</title>
        <authorList>
            <person name="Buettner E."/>
            <person name="Gebauer A.M."/>
            <person name="Hofrichter M."/>
            <person name="Liers C."/>
            <person name="Kellner H."/>
        </authorList>
    </citation>
    <scope>NUCLEOTIDE SEQUENCE [LARGE SCALE GENOMIC DNA]</scope>
    <source>
        <strain evidence="8 9">DSM 105466</strain>
    </source>
</reference>
<feature type="non-terminal residue" evidence="8">
    <location>
        <position position="592"/>
    </location>
</feature>
<evidence type="ECO:0000256" key="5">
    <source>
        <dbReference type="SAM" id="MobiDB-lite"/>
    </source>
</evidence>
<feature type="compositionally biased region" description="Basic and acidic residues" evidence="5">
    <location>
        <begin position="41"/>
        <end position="50"/>
    </location>
</feature>
<dbReference type="PROSITE" id="PS50850">
    <property type="entry name" value="MFS"/>
    <property type="match status" value="1"/>
</dbReference>
<keyword evidence="2 6" id="KW-0812">Transmembrane</keyword>
<feature type="compositionally biased region" description="Polar residues" evidence="5">
    <location>
        <begin position="26"/>
        <end position="37"/>
    </location>
</feature>
<comment type="caution">
    <text evidence="8">The sequence shown here is derived from an EMBL/GenBank/DDBJ whole genome shotgun (WGS) entry which is preliminary data.</text>
</comment>
<evidence type="ECO:0000256" key="2">
    <source>
        <dbReference type="ARBA" id="ARBA00022692"/>
    </source>
</evidence>
<comment type="subcellular location">
    <subcellularLocation>
        <location evidence="1">Membrane</location>
        <topology evidence="1">Multi-pass membrane protein</topology>
    </subcellularLocation>
</comment>
<feature type="transmembrane region" description="Helical" evidence="6">
    <location>
        <begin position="194"/>
        <end position="214"/>
    </location>
</feature>
<organism evidence="8 9">
    <name type="scientific">Scytalidium lignicola</name>
    <name type="common">Hyphomycete</name>
    <dbReference type="NCBI Taxonomy" id="5539"/>
    <lineage>
        <taxon>Eukaryota</taxon>
        <taxon>Fungi</taxon>
        <taxon>Dikarya</taxon>
        <taxon>Ascomycota</taxon>
        <taxon>Pezizomycotina</taxon>
        <taxon>Leotiomycetes</taxon>
        <taxon>Leotiomycetes incertae sedis</taxon>
        <taxon>Scytalidium</taxon>
    </lineage>
</organism>
<dbReference type="CDD" id="cd17323">
    <property type="entry name" value="MFS_Tpo1_MDR_like"/>
    <property type="match status" value="1"/>
</dbReference>
<feature type="transmembrane region" description="Helical" evidence="6">
    <location>
        <begin position="432"/>
        <end position="452"/>
    </location>
</feature>
<dbReference type="FunFam" id="1.20.1250.20:FF:000460">
    <property type="entry name" value="MFS multidrug transporter, putative"/>
    <property type="match status" value="1"/>
</dbReference>
<keyword evidence="9" id="KW-1185">Reference proteome</keyword>
<feature type="transmembrane region" description="Helical" evidence="6">
    <location>
        <begin position="226"/>
        <end position="245"/>
    </location>
</feature>
<dbReference type="GO" id="GO:0022857">
    <property type="term" value="F:transmembrane transporter activity"/>
    <property type="evidence" value="ECO:0007669"/>
    <property type="project" value="InterPro"/>
</dbReference>
<dbReference type="GO" id="GO:0016020">
    <property type="term" value="C:membrane"/>
    <property type="evidence" value="ECO:0007669"/>
    <property type="project" value="UniProtKB-SubCell"/>
</dbReference>
<dbReference type="InterPro" id="IPR036259">
    <property type="entry name" value="MFS_trans_sf"/>
</dbReference>
<feature type="transmembrane region" description="Helical" evidence="6">
    <location>
        <begin position="558"/>
        <end position="578"/>
    </location>
</feature>
<evidence type="ECO:0000259" key="7">
    <source>
        <dbReference type="PROSITE" id="PS50850"/>
    </source>
</evidence>
<dbReference type="AlphaFoldDB" id="A0A3E2H8M9"/>
<protein>
    <recommendedName>
        <fullName evidence="7">Major facilitator superfamily (MFS) profile domain-containing protein</fullName>
    </recommendedName>
</protein>
<feature type="region of interest" description="Disordered" evidence="5">
    <location>
        <begin position="1"/>
        <end position="60"/>
    </location>
</feature>